<keyword evidence="3" id="KW-1185">Reference proteome</keyword>
<reference evidence="2" key="1">
    <citation type="journal article" date="2020" name="bioRxiv">
        <title>Chromosome-level reference genome of the European wasp spider Argiope bruennichi: a resource for studies on range expansion and evolutionary adaptation.</title>
        <authorList>
            <person name="Sheffer M.M."/>
            <person name="Hoppe A."/>
            <person name="Krehenwinkel H."/>
            <person name="Uhl G."/>
            <person name="Kuss A.W."/>
            <person name="Jensen L."/>
            <person name="Jensen C."/>
            <person name="Gillespie R.G."/>
            <person name="Hoff K.J."/>
            <person name="Prost S."/>
        </authorList>
    </citation>
    <scope>NUCLEOTIDE SEQUENCE</scope>
</reference>
<accession>A0A8T0FAH0</accession>
<sequence>MKSRASVENWFDIGVYVVLDLWQEAGPIRLDLPVEGRRCILPWYGRCAEVGKTEDNVFLPSRPEESEKLNKKNDDSKHEIKKNKDENYGTLHPEA</sequence>
<comment type="caution">
    <text evidence="2">The sequence shown here is derived from an EMBL/GenBank/DDBJ whole genome shotgun (WGS) entry which is preliminary data.</text>
</comment>
<gene>
    <name evidence="2" type="ORF">HNY73_009707</name>
</gene>
<dbReference type="AlphaFoldDB" id="A0A8T0FAH0"/>
<feature type="region of interest" description="Disordered" evidence="1">
    <location>
        <begin position="58"/>
        <end position="95"/>
    </location>
</feature>
<dbReference type="Proteomes" id="UP000807504">
    <property type="component" value="Unassembled WGS sequence"/>
</dbReference>
<evidence type="ECO:0000313" key="2">
    <source>
        <dbReference type="EMBL" id="KAF8788176.1"/>
    </source>
</evidence>
<feature type="compositionally biased region" description="Basic and acidic residues" evidence="1">
    <location>
        <begin position="62"/>
        <end position="95"/>
    </location>
</feature>
<reference evidence="2" key="2">
    <citation type="submission" date="2020-06" db="EMBL/GenBank/DDBJ databases">
        <authorList>
            <person name="Sheffer M."/>
        </authorList>
    </citation>
    <scope>NUCLEOTIDE SEQUENCE</scope>
</reference>
<dbReference type="EMBL" id="JABXBU010000015">
    <property type="protein sequence ID" value="KAF8788176.1"/>
    <property type="molecule type" value="Genomic_DNA"/>
</dbReference>
<name>A0A8T0FAH0_ARGBR</name>
<evidence type="ECO:0000256" key="1">
    <source>
        <dbReference type="SAM" id="MobiDB-lite"/>
    </source>
</evidence>
<proteinExistence type="predicted"/>
<organism evidence="2 3">
    <name type="scientific">Argiope bruennichi</name>
    <name type="common">Wasp spider</name>
    <name type="synonym">Aranea bruennichi</name>
    <dbReference type="NCBI Taxonomy" id="94029"/>
    <lineage>
        <taxon>Eukaryota</taxon>
        <taxon>Metazoa</taxon>
        <taxon>Ecdysozoa</taxon>
        <taxon>Arthropoda</taxon>
        <taxon>Chelicerata</taxon>
        <taxon>Arachnida</taxon>
        <taxon>Araneae</taxon>
        <taxon>Araneomorphae</taxon>
        <taxon>Entelegynae</taxon>
        <taxon>Araneoidea</taxon>
        <taxon>Araneidae</taxon>
        <taxon>Argiope</taxon>
    </lineage>
</organism>
<protein>
    <submittedName>
        <fullName evidence="2">Uncharacterized protein</fullName>
    </submittedName>
</protein>
<evidence type="ECO:0000313" key="3">
    <source>
        <dbReference type="Proteomes" id="UP000807504"/>
    </source>
</evidence>